<dbReference type="Gene3D" id="3.50.50.60">
    <property type="entry name" value="FAD/NAD(P)-binding domain"/>
    <property type="match status" value="1"/>
</dbReference>
<evidence type="ECO:0000313" key="5">
    <source>
        <dbReference type="Proteomes" id="UP000295794"/>
    </source>
</evidence>
<gene>
    <name evidence="3" type="ORF">EV682_105127</name>
    <name evidence="2" type="ORF">NCTC11159_01397</name>
</gene>
<dbReference type="Proteomes" id="UP000295794">
    <property type="component" value="Unassembled WGS sequence"/>
</dbReference>
<keyword evidence="5" id="KW-1185">Reference proteome</keyword>
<proteinExistence type="predicted"/>
<accession>A0A377Q5Y2</accession>
<dbReference type="EMBL" id="SMBT01000005">
    <property type="protein sequence ID" value="TCU87002.1"/>
    <property type="molecule type" value="Genomic_DNA"/>
</dbReference>
<feature type="domain" description="FAD-dependent urate hydroxylase HpyO/Asp monooxygenase CreE-like FAD/NAD(P)-binding" evidence="1">
    <location>
        <begin position="35"/>
        <end position="201"/>
    </location>
</feature>
<evidence type="ECO:0000313" key="4">
    <source>
        <dbReference type="Proteomes" id="UP000255108"/>
    </source>
</evidence>
<sequence>MVLLIVLVISVFISVLKILKMQEQKVKTKQAVQIAIIGMGPRGLTVLERIIAHALAKTTQDLLIYLFDPRDPGSGCHWPSQPDHLLVNSVAGQITQFADETVKDAGPILGGPSFYQWLTDSQGAEGAAAICPDAYYSRSMFGEYLQWVYHYLLHLAPANLKVVFCKEPIKSVQRQADGAWTLLTETSESFQADYFFLTTGHTKPKPPHVHQAGPAIVTDPYPIAEKLAFIPADCTVAIEGLGLSTFDIFSYLTVGRGGRFVRAAVTGALQYIPSGQEPKICAFSRSGLPLSARAINQKGVSGQYRPRFLTMDKVLELRKTGPLDFVKSILPLLLNDMKYAYYEAYFKQKKGHIAAMLFCNRFVFATCAEERQKLIAEQVPVHEQFSWEQLVSPVAAEALQSHENFKTWLMMYLGQDIFEAQQGNINSPIKAASDVLRDLRDHLRAAIDFAGLTEASHRWLYSSFLPVMNRVAVGPPKERIEEMLALMQAGVLTADFGPGAECKKEGDSLILSAKRWPQQCKVDVLIKARVSMHSPKDDESSLLQQLLKSGQARLFYNGSFHPGGMDVDRNFNLIAADGSPVTNAWALGIPTEGAKFYTFVVPRPGVNSTAVVDAGRAVAQMLSMVEKNHARSKEVVYAE</sequence>
<dbReference type="Proteomes" id="UP000255108">
    <property type="component" value="Unassembled WGS sequence"/>
</dbReference>
<dbReference type="InterPro" id="IPR052189">
    <property type="entry name" value="L-asp_N-monooxygenase_NS-form"/>
</dbReference>
<reference evidence="2 4" key="1">
    <citation type="submission" date="2018-06" db="EMBL/GenBank/DDBJ databases">
        <authorList>
            <consortium name="Pathogen Informatics"/>
            <person name="Doyle S."/>
        </authorList>
    </citation>
    <scope>NUCLEOTIDE SEQUENCE [LARGE SCALE GENOMIC DNA]</scope>
    <source>
        <strain evidence="2 4">NCTC11159</strain>
    </source>
</reference>
<dbReference type="AlphaFoldDB" id="A0A377Q5Y2"/>
<dbReference type="InterPro" id="IPR036188">
    <property type="entry name" value="FAD/NAD-bd_sf"/>
</dbReference>
<dbReference type="EMBL" id="UGHR01000001">
    <property type="protein sequence ID" value="STQ90333.1"/>
    <property type="molecule type" value="Genomic_DNA"/>
</dbReference>
<evidence type="ECO:0000259" key="1">
    <source>
        <dbReference type="Pfam" id="PF13454"/>
    </source>
</evidence>
<dbReference type="PANTHER" id="PTHR40254:SF1">
    <property type="entry name" value="BLR0577 PROTEIN"/>
    <property type="match status" value="1"/>
</dbReference>
<dbReference type="PANTHER" id="PTHR40254">
    <property type="entry name" value="BLR0577 PROTEIN"/>
    <property type="match status" value="1"/>
</dbReference>
<dbReference type="InterPro" id="IPR038732">
    <property type="entry name" value="HpyO/CreE_NAD-binding"/>
</dbReference>
<evidence type="ECO:0000313" key="2">
    <source>
        <dbReference type="EMBL" id="STQ90333.1"/>
    </source>
</evidence>
<protein>
    <submittedName>
        <fullName evidence="3">FAD-NAD(P)-binding protein</fullName>
    </submittedName>
    <submittedName>
        <fullName evidence="2">Uncharacterized protein conserved in bacteria</fullName>
    </submittedName>
</protein>
<reference evidence="3 5" key="2">
    <citation type="submission" date="2019-03" db="EMBL/GenBank/DDBJ databases">
        <title>Genomic Encyclopedia of Type Strains, Phase IV (KMG-IV): sequencing the most valuable type-strain genomes for metagenomic binning, comparative biology and taxonomic classification.</title>
        <authorList>
            <person name="Goeker M."/>
        </authorList>
    </citation>
    <scope>NUCLEOTIDE SEQUENCE [LARGE SCALE GENOMIC DNA]</scope>
    <source>
        <strain evidence="3 5">DSM 3764</strain>
    </source>
</reference>
<dbReference type="SUPFAM" id="SSF51905">
    <property type="entry name" value="FAD/NAD(P)-binding domain"/>
    <property type="match status" value="1"/>
</dbReference>
<organism evidence="2 4">
    <name type="scientific">Iodobacter fluviatilis</name>
    <dbReference type="NCBI Taxonomy" id="537"/>
    <lineage>
        <taxon>Bacteria</taxon>
        <taxon>Pseudomonadati</taxon>
        <taxon>Pseudomonadota</taxon>
        <taxon>Betaproteobacteria</taxon>
        <taxon>Neisseriales</taxon>
        <taxon>Chitinibacteraceae</taxon>
        <taxon>Iodobacter</taxon>
    </lineage>
</organism>
<name>A0A377Q5Y2_9NEIS</name>
<dbReference type="Pfam" id="PF13454">
    <property type="entry name" value="NAD_binding_9"/>
    <property type="match status" value="1"/>
</dbReference>
<evidence type="ECO:0000313" key="3">
    <source>
        <dbReference type="EMBL" id="TCU87002.1"/>
    </source>
</evidence>